<dbReference type="OrthoDB" id="9151105at2"/>
<dbReference type="Pfam" id="PF04233">
    <property type="entry name" value="Phage_Mu_F"/>
    <property type="match status" value="1"/>
</dbReference>
<protein>
    <submittedName>
        <fullName evidence="2">Phage head morphogenesis protein</fullName>
    </submittedName>
</protein>
<feature type="domain" description="Phage head morphogenesis" evidence="1">
    <location>
        <begin position="172"/>
        <end position="282"/>
    </location>
</feature>
<proteinExistence type="predicted"/>
<sequence>MDEQMHRRAVQELIQKKFYGHDVLISKYTPAFPSGIEREYDRLSRQYMRLLKETIEEEIPALKEQIMKERGTYRTDSINDVLSLMLEVFNKIQERFVEKEEGFDLRRKLESFANLTRKLTIKEWKKAVRKTLGIDILDDYYMGEFYRAIMDRWVDENVSLIKSIPGDTLEDIRGIIKSGFLDGKSTTRIMKDIQHRYNVGKSRASLIARDQVGKLNAAVTEAQQRDAGIEEYYWCDCGDGRVRKSHKRLNGRKFRWDTPPVVDEKTGRRCHPGQDYQCRCRAKPVFKFGTFNAPVAGKEGDTVA</sequence>
<evidence type="ECO:0000313" key="2">
    <source>
        <dbReference type="EMBL" id="RKI90442.1"/>
    </source>
</evidence>
<dbReference type="RefSeq" id="WP_120470631.1">
    <property type="nucleotide sequence ID" value="NZ_RAYQ01000014.1"/>
</dbReference>
<dbReference type="AlphaFoldDB" id="A0A3A9AG03"/>
<evidence type="ECO:0000259" key="1">
    <source>
        <dbReference type="Pfam" id="PF04233"/>
    </source>
</evidence>
<accession>A0A3A9AG03</accession>
<organism evidence="2 3">
    <name type="scientific">Parablautia intestinalis</name>
    <dbReference type="NCBI Taxonomy" id="2320100"/>
    <lineage>
        <taxon>Bacteria</taxon>
        <taxon>Bacillati</taxon>
        <taxon>Bacillota</taxon>
        <taxon>Clostridia</taxon>
        <taxon>Lachnospirales</taxon>
        <taxon>Lachnospiraceae</taxon>
        <taxon>Parablautia</taxon>
    </lineage>
</organism>
<evidence type="ECO:0000313" key="3">
    <source>
        <dbReference type="Proteomes" id="UP000280696"/>
    </source>
</evidence>
<reference evidence="2 3" key="1">
    <citation type="submission" date="2018-09" db="EMBL/GenBank/DDBJ databases">
        <title>Murine metabolic-syndrome-specific gut microbial biobank.</title>
        <authorList>
            <person name="Liu C."/>
        </authorList>
    </citation>
    <scope>NUCLEOTIDE SEQUENCE [LARGE SCALE GENOMIC DNA]</scope>
    <source>
        <strain evidence="2 3">0.1xD8-82</strain>
    </source>
</reference>
<keyword evidence="3" id="KW-1185">Reference proteome</keyword>
<gene>
    <name evidence="2" type="ORF">D7V94_13500</name>
</gene>
<dbReference type="InterPro" id="IPR006528">
    <property type="entry name" value="Phage_head_morphogenesis_dom"/>
</dbReference>
<dbReference type="EMBL" id="RAYQ01000014">
    <property type="protein sequence ID" value="RKI90442.1"/>
    <property type="molecule type" value="Genomic_DNA"/>
</dbReference>
<name>A0A3A9AG03_9FIRM</name>
<dbReference type="NCBIfam" id="TIGR01641">
    <property type="entry name" value="phageSPP1_gp7"/>
    <property type="match status" value="1"/>
</dbReference>
<comment type="caution">
    <text evidence="2">The sequence shown here is derived from an EMBL/GenBank/DDBJ whole genome shotgun (WGS) entry which is preliminary data.</text>
</comment>
<dbReference type="Proteomes" id="UP000280696">
    <property type="component" value="Unassembled WGS sequence"/>
</dbReference>